<reference evidence="1" key="1">
    <citation type="submission" date="2017-02" db="EMBL/GenBank/DDBJ databases">
        <authorList>
            <person name="Regsiter A."/>
            <person name="William W."/>
        </authorList>
    </citation>
    <scope>NUCLEOTIDE SEQUENCE</scope>
    <source>
        <strain evidence="1">BdmA 4</strain>
    </source>
</reference>
<evidence type="ECO:0000313" key="1">
    <source>
        <dbReference type="EMBL" id="SLM17635.1"/>
    </source>
</evidence>
<gene>
    <name evidence="1" type="ORF">SPIRO4BDMA_40204</name>
</gene>
<proteinExistence type="predicted"/>
<dbReference type="EMBL" id="FWDO01000004">
    <property type="protein sequence ID" value="SLM17635.1"/>
    <property type="molecule type" value="Genomic_DNA"/>
</dbReference>
<accession>A0A3P3XN14</accession>
<name>A0A3P3XN14_9SPIR</name>
<dbReference type="AlphaFoldDB" id="A0A3P3XN14"/>
<protein>
    <submittedName>
        <fullName evidence="1">Uncharacterized protein</fullName>
    </submittedName>
</protein>
<sequence>MTDPFRSWNRGVFNLYESGGSTTSVGPDWWAMQIRKGRTMASQYIMRHKM</sequence>
<organism evidence="1">
    <name type="scientific">uncultured spirochete</name>
    <dbReference type="NCBI Taxonomy" id="156406"/>
    <lineage>
        <taxon>Bacteria</taxon>
        <taxon>Pseudomonadati</taxon>
        <taxon>Spirochaetota</taxon>
        <taxon>Spirochaetia</taxon>
        <taxon>Spirochaetales</taxon>
        <taxon>environmental samples</taxon>
    </lineage>
</organism>